<evidence type="ECO:0000313" key="3">
    <source>
        <dbReference type="Proteomes" id="UP000823674"/>
    </source>
</evidence>
<protein>
    <submittedName>
        <fullName evidence="2">Uncharacterized protein</fullName>
    </submittedName>
</protein>
<dbReference type="Proteomes" id="UP000823674">
    <property type="component" value="Chromosome A04"/>
</dbReference>
<feature type="signal peptide" evidence="1">
    <location>
        <begin position="1"/>
        <end position="19"/>
    </location>
</feature>
<gene>
    <name evidence="2" type="primary">A04g505450.1_BraROA</name>
    <name evidence="2" type="ORF">IGI04_015697</name>
</gene>
<comment type="caution">
    <text evidence="2">The sequence shown here is derived from an EMBL/GenBank/DDBJ whole genome shotgun (WGS) entry which is preliminary data.</text>
</comment>
<proteinExistence type="predicted"/>
<keyword evidence="1" id="KW-0732">Signal</keyword>
<sequence length="162" mass="18220">MFILIIIDISFILLLVITCKPPCPDPHTTVTIHHTNLIWRLFPLLQSLGSASHVIPLLLITDRSGPSNPKPVQMIYSAISVYLVSNPASEKSNLLCTGHQIDGHHRDERRGQRCSCVDWRSSGLPLRLLIRSSDNNTKQVVDTISLNSPYFSESLRLRSLNR</sequence>
<reference evidence="2 3" key="1">
    <citation type="submission" date="2021-03" db="EMBL/GenBank/DDBJ databases">
        <authorList>
            <person name="King G.J."/>
            <person name="Bancroft I."/>
            <person name="Baten A."/>
            <person name="Bloomfield J."/>
            <person name="Borpatragohain P."/>
            <person name="He Z."/>
            <person name="Irish N."/>
            <person name="Irwin J."/>
            <person name="Liu K."/>
            <person name="Mauleon R.P."/>
            <person name="Moore J."/>
            <person name="Morris R."/>
            <person name="Ostergaard L."/>
            <person name="Wang B."/>
            <person name="Wells R."/>
        </authorList>
    </citation>
    <scope>NUCLEOTIDE SEQUENCE [LARGE SCALE GENOMIC DNA]</scope>
    <source>
        <strain evidence="2">R-o-18</strain>
        <tissue evidence="2">Leaf</tissue>
    </source>
</reference>
<evidence type="ECO:0000256" key="1">
    <source>
        <dbReference type="SAM" id="SignalP"/>
    </source>
</evidence>
<feature type="chain" id="PRO_5047322871" evidence="1">
    <location>
        <begin position="20"/>
        <end position="162"/>
    </location>
</feature>
<name>A0ABQ7MRB3_BRACM</name>
<keyword evidence="3" id="KW-1185">Reference proteome</keyword>
<evidence type="ECO:0000313" key="2">
    <source>
        <dbReference type="EMBL" id="KAG5401090.1"/>
    </source>
</evidence>
<accession>A0ABQ7MRB3</accession>
<dbReference type="EMBL" id="JADBGQ010000004">
    <property type="protein sequence ID" value="KAG5401090.1"/>
    <property type="molecule type" value="Genomic_DNA"/>
</dbReference>
<organism evidence="2 3">
    <name type="scientific">Brassica rapa subsp. trilocularis</name>
    <dbReference type="NCBI Taxonomy" id="1813537"/>
    <lineage>
        <taxon>Eukaryota</taxon>
        <taxon>Viridiplantae</taxon>
        <taxon>Streptophyta</taxon>
        <taxon>Embryophyta</taxon>
        <taxon>Tracheophyta</taxon>
        <taxon>Spermatophyta</taxon>
        <taxon>Magnoliopsida</taxon>
        <taxon>eudicotyledons</taxon>
        <taxon>Gunneridae</taxon>
        <taxon>Pentapetalae</taxon>
        <taxon>rosids</taxon>
        <taxon>malvids</taxon>
        <taxon>Brassicales</taxon>
        <taxon>Brassicaceae</taxon>
        <taxon>Brassiceae</taxon>
        <taxon>Brassica</taxon>
    </lineage>
</organism>